<feature type="transmembrane region" description="Helical" evidence="7">
    <location>
        <begin position="34"/>
        <end position="52"/>
    </location>
</feature>
<evidence type="ECO:0000256" key="4">
    <source>
        <dbReference type="ARBA" id="ARBA00022960"/>
    </source>
</evidence>
<evidence type="ECO:0000256" key="3">
    <source>
        <dbReference type="ARBA" id="ARBA00022692"/>
    </source>
</evidence>
<evidence type="ECO:0000313" key="8">
    <source>
        <dbReference type="EMBL" id="MPM51171.1"/>
    </source>
</evidence>
<feature type="transmembrane region" description="Helical" evidence="7">
    <location>
        <begin position="140"/>
        <end position="160"/>
    </location>
</feature>
<keyword evidence="3 7" id="KW-0812">Transmembrane</keyword>
<evidence type="ECO:0000256" key="7">
    <source>
        <dbReference type="SAM" id="Phobius"/>
    </source>
</evidence>
<organism evidence="8">
    <name type="scientific">bioreactor metagenome</name>
    <dbReference type="NCBI Taxonomy" id="1076179"/>
    <lineage>
        <taxon>unclassified sequences</taxon>
        <taxon>metagenomes</taxon>
        <taxon>ecological metagenomes</taxon>
    </lineage>
</organism>
<evidence type="ECO:0000256" key="2">
    <source>
        <dbReference type="ARBA" id="ARBA00022475"/>
    </source>
</evidence>
<dbReference type="GO" id="GO:0005886">
    <property type="term" value="C:plasma membrane"/>
    <property type="evidence" value="ECO:0007669"/>
    <property type="project" value="UniProtKB-SubCell"/>
</dbReference>
<keyword evidence="4" id="KW-0133">Cell shape</keyword>
<name>A0A645AFW3_9ZZZZ</name>
<proteinExistence type="predicted"/>
<sequence>MRIERSRVNLFAAYGLLLLLSALLQTTVLAPIRLFSMTPTLYIAATICVAMFEGEWTGALFGLVLGYCVDATAAALPGLTALTLLAVGYAVGISARCYMLRRMLSAFVLYFFVHAGLIVMLLLLKGLVAADLTGFLTAALYRAGAALFSSLYIPPFYFIARWLHLSFGGTEET</sequence>
<reference evidence="8" key="1">
    <citation type="submission" date="2019-08" db="EMBL/GenBank/DDBJ databases">
        <authorList>
            <person name="Kucharzyk K."/>
            <person name="Murdoch R.W."/>
            <person name="Higgins S."/>
            <person name="Loffler F."/>
        </authorList>
    </citation>
    <scope>NUCLEOTIDE SEQUENCE</scope>
</reference>
<evidence type="ECO:0000256" key="5">
    <source>
        <dbReference type="ARBA" id="ARBA00022989"/>
    </source>
</evidence>
<dbReference type="AlphaFoldDB" id="A0A645AFW3"/>
<comment type="subcellular location">
    <subcellularLocation>
        <location evidence="1">Cell membrane</location>
        <topology evidence="1">Multi-pass membrane protein</topology>
    </subcellularLocation>
</comment>
<protein>
    <recommendedName>
        <fullName evidence="9">Rod shape-determining protein MreD</fullName>
    </recommendedName>
</protein>
<keyword evidence="2" id="KW-1003">Cell membrane</keyword>
<dbReference type="EMBL" id="VSSQ01013293">
    <property type="protein sequence ID" value="MPM51171.1"/>
    <property type="molecule type" value="Genomic_DNA"/>
</dbReference>
<comment type="caution">
    <text evidence="8">The sequence shown here is derived from an EMBL/GenBank/DDBJ whole genome shotgun (WGS) entry which is preliminary data.</text>
</comment>
<dbReference type="InterPro" id="IPR007227">
    <property type="entry name" value="Cell_shape_determining_MreD"/>
</dbReference>
<evidence type="ECO:0000256" key="1">
    <source>
        <dbReference type="ARBA" id="ARBA00004651"/>
    </source>
</evidence>
<dbReference type="GO" id="GO:0008360">
    <property type="term" value="P:regulation of cell shape"/>
    <property type="evidence" value="ECO:0007669"/>
    <property type="project" value="UniProtKB-KW"/>
</dbReference>
<accession>A0A645AFW3</accession>
<feature type="transmembrane region" description="Helical" evidence="7">
    <location>
        <begin position="82"/>
        <end position="100"/>
    </location>
</feature>
<feature type="transmembrane region" description="Helical" evidence="7">
    <location>
        <begin position="107"/>
        <end position="128"/>
    </location>
</feature>
<gene>
    <name evidence="8" type="ORF">SDC9_97918</name>
</gene>
<keyword evidence="6 7" id="KW-0472">Membrane</keyword>
<evidence type="ECO:0008006" key="9">
    <source>
        <dbReference type="Google" id="ProtNLM"/>
    </source>
</evidence>
<evidence type="ECO:0000256" key="6">
    <source>
        <dbReference type="ARBA" id="ARBA00023136"/>
    </source>
</evidence>
<dbReference type="Pfam" id="PF04093">
    <property type="entry name" value="MreD"/>
    <property type="match status" value="1"/>
</dbReference>
<keyword evidence="5 7" id="KW-1133">Transmembrane helix</keyword>